<name>A0ABW3K3Y1_9BACT</name>
<organism evidence="4 5">
    <name type="scientific">Ohtaekwangia kribbensis</name>
    <dbReference type="NCBI Taxonomy" id="688913"/>
    <lineage>
        <taxon>Bacteria</taxon>
        <taxon>Pseudomonadati</taxon>
        <taxon>Bacteroidota</taxon>
        <taxon>Cytophagia</taxon>
        <taxon>Cytophagales</taxon>
        <taxon>Fulvivirgaceae</taxon>
        <taxon>Ohtaekwangia</taxon>
    </lineage>
</organism>
<dbReference type="Pfam" id="PF03781">
    <property type="entry name" value="FGE-sulfatase"/>
    <property type="match status" value="1"/>
</dbReference>
<dbReference type="Proteomes" id="UP001597112">
    <property type="component" value="Unassembled WGS sequence"/>
</dbReference>
<dbReference type="InterPro" id="IPR042095">
    <property type="entry name" value="SUMF_sf"/>
</dbReference>
<keyword evidence="5" id="KW-1185">Reference proteome</keyword>
<sequence>MKKNITIMLKNKFAACCILFSACVINVYAQPFQTYEQTIPGTEVKFKMVAIPAGSFTIGSTPGDNRKEQDETPQKKVELSAFWMEEHEVTFAEWDAFFKNMDIPQTKAIAVDAVSRPTAQYIDLTWGMGRDPKQPANSMSQQAGIMYCKWLFDQTGFFYRLPTEAEWEYACRAGSSNTVSNDPKALQEYGFFKANSGSKYHKVMQLKPNAFGLYDMLGNLSEWTVDQYDPAAYEKLSDGAKNPSTPPAGKYPRVARGGSYLDDPEVLRCTNRISSSAEWNKRDPQIPKSRWWLTDGMYMGFRIVRPLQQPSKEEIEKFYASYLK</sequence>
<dbReference type="SUPFAM" id="SSF56436">
    <property type="entry name" value="C-type lectin-like"/>
    <property type="match status" value="1"/>
</dbReference>
<feature type="signal peptide" evidence="2">
    <location>
        <begin position="1"/>
        <end position="29"/>
    </location>
</feature>
<evidence type="ECO:0000256" key="2">
    <source>
        <dbReference type="SAM" id="SignalP"/>
    </source>
</evidence>
<proteinExistence type="predicted"/>
<dbReference type="PANTHER" id="PTHR23150">
    <property type="entry name" value="SULFATASE MODIFYING FACTOR 1, 2"/>
    <property type="match status" value="1"/>
</dbReference>
<protein>
    <submittedName>
        <fullName evidence="4">Formylglycine-generating enzyme family protein</fullName>
    </submittedName>
</protein>
<dbReference type="PROSITE" id="PS51257">
    <property type="entry name" value="PROKAR_LIPOPROTEIN"/>
    <property type="match status" value="1"/>
</dbReference>
<feature type="region of interest" description="Disordered" evidence="1">
    <location>
        <begin position="236"/>
        <end position="255"/>
    </location>
</feature>
<dbReference type="Gene3D" id="3.90.1580.10">
    <property type="entry name" value="paralog of FGE (formylglycine-generating enzyme)"/>
    <property type="match status" value="1"/>
</dbReference>
<dbReference type="InterPro" id="IPR016187">
    <property type="entry name" value="CTDL_fold"/>
</dbReference>
<dbReference type="RefSeq" id="WP_377579914.1">
    <property type="nucleotide sequence ID" value="NZ_JBHTKA010000004.1"/>
</dbReference>
<comment type="caution">
    <text evidence="4">The sequence shown here is derived from an EMBL/GenBank/DDBJ whole genome shotgun (WGS) entry which is preliminary data.</text>
</comment>
<dbReference type="InterPro" id="IPR051043">
    <property type="entry name" value="Sulfatase_Mod_Factor_Kinase"/>
</dbReference>
<dbReference type="EMBL" id="JBHTKA010000004">
    <property type="protein sequence ID" value="MFD1000491.1"/>
    <property type="molecule type" value="Genomic_DNA"/>
</dbReference>
<accession>A0ABW3K3Y1</accession>
<dbReference type="PANTHER" id="PTHR23150:SF19">
    <property type="entry name" value="FORMYLGLYCINE-GENERATING ENZYME"/>
    <property type="match status" value="1"/>
</dbReference>
<evidence type="ECO:0000259" key="3">
    <source>
        <dbReference type="Pfam" id="PF03781"/>
    </source>
</evidence>
<evidence type="ECO:0000313" key="4">
    <source>
        <dbReference type="EMBL" id="MFD1000491.1"/>
    </source>
</evidence>
<dbReference type="InterPro" id="IPR005532">
    <property type="entry name" value="SUMF_dom"/>
</dbReference>
<reference evidence="5" key="1">
    <citation type="journal article" date="2019" name="Int. J. Syst. Evol. Microbiol.">
        <title>The Global Catalogue of Microorganisms (GCM) 10K type strain sequencing project: providing services to taxonomists for standard genome sequencing and annotation.</title>
        <authorList>
            <consortium name="The Broad Institute Genomics Platform"/>
            <consortium name="The Broad Institute Genome Sequencing Center for Infectious Disease"/>
            <person name="Wu L."/>
            <person name="Ma J."/>
        </authorList>
    </citation>
    <scope>NUCLEOTIDE SEQUENCE [LARGE SCALE GENOMIC DNA]</scope>
    <source>
        <strain evidence="5">CCUG 58938</strain>
    </source>
</reference>
<feature type="chain" id="PRO_5045654435" evidence="2">
    <location>
        <begin position="30"/>
        <end position="324"/>
    </location>
</feature>
<feature type="domain" description="Sulfatase-modifying factor enzyme-like" evidence="3">
    <location>
        <begin position="47"/>
        <end position="280"/>
    </location>
</feature>
<evidence type="ECO:0000256" key="1">
    <source>
        <dbReference type="SAM" id="MobiDB-lite"/>
    </source>
</evidence>
<keyword evidence="2" id="KW-0732">Signal</keyword>
<evidence type="ECO:0000313" key="5">
    <source>
        <dbReference type="Proteomes" id="UP001597112"/>
    </source>
</evidence>
<gene>
    <name evidence="4" type="ORF">ACFQ21_14295</name>
</gene>